<accession>A0AAW9JTF2</accession>
<dbReference type="AlphaFoldDB" id="A0AAW9JTF2"/>
<organism evidence="4 5">
    <name type="scientific">Carnobacterium maltaromaticum</name>
    <name type="common">Carnobacterium piscicola</name>
    <dbReference type="NCBI Taxonomy" id="2751"/>
    <lineage>
        <taxon>Bacteria</taxon>
        <taxon>Bacillati</taxon>
        <taxon>Bacillota</taxon>
        <taxon>Bacilli</taxon>
        <taxon>Lactobacillales</taxon>
        <taxon>Carnobacteriaceae</taxon>
        <taxon>Carnobacterium</taxon>
    </lineage>
</organism>
<keyword evidence="2" id="KW-0012">Acyltransferase</keyword>
<evidence type="ECO:0000259" key="3">
    <source>
        <dbReference type="PROSITE" id="PS51186"/>
    </source>
</evidence>
<comment type="caution">
    <text evidence="4">The sequence shown here is derived from an EMBL/GenBank/DDBJ whole genome shotgun (WGS) entry which is preliminary data.</text>
</comment>
<feature type="domain" description="N-acetyltransferase" evidence="3">
    <location>
        <begin position="3"/>
        <end position="171"/>
    </location>
</feature>
<evidence type="ECO:0000256" key="2">
    <source>
        <dbReference type="ARBA" id="ARBA00023315"/>
    </source>
</evidence>
<keyword evidence="1" id="KW-0808">Transferase</keyword>
<evidence type="ECO:0000256" key="1">
    <source>
        <dbReference type="ARBA" id="ARBA00022679"/>
    </source>
</evidence>
<dbReference type="CDD" id="cd04301">
    <property type="entry name" value="NAT_SF"/>
    <property type="match status" value="1"/>
</dbReference>
<name>A0AAW9JTF2_CARML</name>
<dbReference type="PANTHER" id="PTHR43420:SF47">
    <property type="entry name" value="N-ACETYLTRANSFERASE DOMAIN-CONTAINING PROTEIN"/>
    <property type="match status" value="1"/>
</dbReference>
<dbReference type="Gene3D" id="3.40.630.30">
    <property type="match status" value="1"/>
</dbReference>
<evidence type="ECO:0000313" key="5">
    <source>
        <dbReference type="Proteomes" id="UP001290462"/>
    </source>
</evidence>
<dbReference type="InterPro" id="IPR016181">
    <property type="entry name" value="Acyl_CoA_acyltransferase"/>
</dbReference>
<dbReference type="SUPFAM" id="SSF55729">
    <property type="entry name" value="Acyl-CoA N-acyltransferases (Nat)"/>
    <property type="match status" value="1"/>
</dbReference>
<dbReference type="PANTHER" id="PTHR43420">
    <property type="entry name" value="ACETYLTRANSFERASE"/>
    <property type="match status" value="1"/>
</dbReference>
<dbReference type="Proteomes" id="UP001290462">
    <property type="component" value="Unassembled WGS sequence"/>
</dbReference>
<dbReference type="GO" id="GO:0016747">
    <property type="term" value="F:acyltransferase activity, transferring groups other than amino-acyl groups"/>
    <property type="evidence" value="ECO:0007669"/>
    <property type="project" value="InterPro"/>
</dbReference>
<proteinExistence type="predicted"/>
<dbReference type="RefSeq" id="WP_322808564.1">
    <property type="nucleotide sequence ID" value="NZ_CBCPIB010000002.1"/>
</dbReference>
<gene>
    <name evidence="4" type="ORF">RAK27_04335</name>
</gene>
<protein>
    <submittedName>
        <fullName evidence="4">GNAT family N-acetyltransferase</fullName>
    </submittedName>
</protein>
<evidence type="ECO:0000313" key="4">
    <source>
        <dbReference type="EMBL" id="MDZ5757879.1"/>
    </source>
</evidence>
<dbReference type="PROSITE" id="PS51186">
    <property type="entry name" value="GNAT"/>
    <property type="match status" value="1"/>
</dbReference>
<dbReference type="InterPro" id="IPR050680">
    <property type="entry name" value="YpeA/RimI_acetyltransf"/>
</dbReference>
<dbReference type="Pfam" id="PF00583">
    <property type="entry name" value="Acetyltransf_1"/>
    <property type="match status" value="1"/>
</dbReference>
<dbReference type="EMBL" id="JAVBVO010000003">
    <property type="protein sequence ID" value="MDZ5757879.1"/>
    <property type="molecule type" value="Genomic_DNA"/>
</dbReference>
<sequence length="171" mass="20074">MKAEIKKCELKDLDCIRKISIRTFKDTFEKYNTEQDLINYIDTAYNKNKLRIELLNPNSMFYFIFSDDDLAGYMKLNSKEAQTENTFSNSLEIERIYILPAHKRKGLGKKLIHFASQYGKDSGVETIWLGVWEKNEPALHFYKNLGFCITGEHSFMLGQDKQTDYLMTKQI</sequence>
<dbReference type="InterPro" id="IPR000182">
    <property type="entry name" value="GNAT_dom"/>
</dbReference>
<reference evidence="4" key="1">
    <citation type="submission" date="2023-08" db="EMBL/GenBank/DDBJ databases">
        <title>Genomic characterization of piscicolin 126 produced by Carnobacterium maltaromaticum CM22 strain isolated from salmon (Salmo salar).</title>
        <authorList>
            <person name="Gonzalez-Gragera E."/>
            <person name="Garcia-Lopez J.D."/>
            <person name="Teso-Perez C."/>
            <person name="Gimenez-Hernandez I."/>
            <person name="Peralta-Sanchez J.M."/>
            <person name="Valdivia E."/>
            <person name="Montalban-Lopez M."/>
            <person name="Martin-Platero A.M."/>
            <person name="Banos A."/>
            <person name="Martinez-Bueno M."/>
        </authorList>
    </citation>
    <scope>NUCLEOTIDE SEQUENCE</scope>
    <source>
        <strain evidence="4">CM22</strain>
    </source>
</reference>